<dbReference type="AlphaFoldDB" id="A0A9E6NX12"/>
<proteinExistence type="predicted"/>
<evidence type="ECO:0000313" key="1">
    <source>
        <dbReference type="EMBL" id="QXI15708.1"/>
    </source>
</evidence>
<keyword evidence="2" id="KW-1185">Reference proteome</keyword>
<sequence>MDTTDLQLRDYLQRLQVALINQQGGYRVVILEAGSDAREFERFVGRQFRLRLQHYMLTSRARALETSLAIVARSTHFLMYQRDQLVGVLRVTPSPFEWASLAQQYLSPTVALARHVEFSRLITHSQQHRSVPINGLLAVATEWAINRGYQGITALCRSPQRRMFQRFGLTPLPSTALHIEQRARGDYWLLAAQWREILAALQQPVALNANPSENCDEHVRQF</sequence>
<dbReference type="Proteomes" id="UP000631521">
    <property type="component" value="Chromosome"/>
</dbReference>
<protein>
    <submittedName>
        <fullName evidence="1">Uncharacterized protein</fullName>
    </submittedName>
</protein>
<gene>
    <name evidence="1" type="ORF">HU739_017515</name>
</gene>
<organism evidence="1 2">
    <name type="scientific">Pseudomonas hamedanensis</name>
    <dbReference type="NCBI Taxonomy" id="2745504"/>
    <lineage>
        <taxon>Bacteria</taxon>
        <taxon>Pseudomonadati</taxon>
        <taxon>Pseudomonadota</taxon>
        <taxon>Gammaproteobacteria</taxon>
        <taxon>Pseudomonadales</taxon>
        <taxon>Pseudomonadaceae</taxon>
        <taxon>Pseudomonas</taxon>
    </lineage>
</organism>
<reference evidence="1 2" key="1">
    <citation type="journal article" date="2020" name="Microorganisms">
        <title>Reliable Identification of Environmental Pseudomonas Isolates Using the rpoD Gene.</title>
        <authorList>
            <consortium name="The Broad Institute Genome Sequencing Platform"/>
            <person name="Girard L."/>
            <person name="Lood C."/>
            <person name="Rokni-Zadeh H."/>
            <person name="van Noort V."/>
            <person name="Lavigne R."/>
            <person name="De Mot R."/>
        </authorList>
    </citation>
    <scope>NUCLEOTIDE SEQUENCE [LARGE SCALE GENOMIC DNA]</scope>
    <source>
        <strain evidence="1 2">SWRI65</strain>
    </source>
</reference>
<name>A0A9E6NX12_9PSED</name>
<dbReference type="Gene3D" id="3.40.630.30">
    <property type="match status" value="1"/>
</dbReference>
<dbReference type="SUPFAM" id="SSF55729">
    <property type="entry name" value="Acyl-CoA N-acyltransferases (Nat)"/>
    <property type="match status" value="1"/>
</dbReference>
<evidence type="ECO:0000313" key="2">
    <source>
        <dbReference type="Proteomes" id="UP000631521"/>
    </source>
</evidence>
<reference evidence="1 2" key="2">
    <citation type="journal article" date="2021" name="Microorganisms">
        <title>The Ever-Expanding Pseudomonas Genus: Description of 43 New Species and Partition of the Pseudomonas putida Group.</title>
        <authorList>
            <person name="Girard L."/>
            <person name="Lood C."/>
            <person name="Hofte M."/>
            <person name="Vandamme P."/>
            <person name="Rokni-Zadeh H."/>
            <person name="van Noort V."/>
            <person name="Lavigne R."/>
            <person name="De Mot R."/>
        </authorList>
    </citation>
    <scope>NUCLEOTIDE SEQUENCE [LARGE SCALE GENOMIC DNA]</scope>
    <source>
        <strain evidence="1 2">SWRI65</strain>
    </source>
</reference>
<dbReference type="EMBL" id="CP077091">
    <property type="protein sequence ID" value="QXI15708.1"/>
    <property type="molecule type" value="Genomic_DNA"/>
</dbReference>
<dbReference type="InterPro" id="IPR016181">
    <property type="entry name" value="Acyl_CoA_acyltransferase"/>
</dbReference>
<accession>A0A9E6NX12</accession>
<dbReference type="KEGG" id="phv:HU739_017515"/>
<dbReference type="RefSeq" id="WP_186546241.1">
    <property type="nucleotide sequence ID" value="NZ_CP077091.1"/>
</dbReference>